<reference evidence="8" key="1">
    <citation type="submission" date="2014-01" db="EMBL/GenBank/DDBJ databases">
        <authorList>
            <person name="Aslett M."/>
        </authorList>
    </citation>
    <scope>NUCLEOTIDE SEQUENCE</scope>
</reference>
<dbReference type="EMBL" id="HG805902">
    <property type="protein sequence ID" value="CDW54533.1"/>
    <property type="molecule type" value="Genomic_DNA"/>
</dbReference>
<comment type="similarity">
    <text evidence="6">Belongs to the MPP10 family.</text>
</comment>
<dbReference type="PANTHER" id="PTHR17039">
    <property type="entry name" value="U3 SMALL NUCLEOLAR RIBONUCLEOPROTEIN PROTEIN MPP10"/>
    <property type="match status" value="1"/>
</dbReference>
<evidence type="ECO:0000256" key="4">
    <source>
        <dbReference type="ARBA" id="ARBA00023242"/>
    </source>
</evidence>
<proteinExistence type="inferred from homology"/>
<accession>A0A077Z4E1</accession>
<evidence type="ECO:0000256" key="7">
    <source>
        <dbReference type="SAM" id="MobiDB-lite"/>
    </source>
</evidence>
<feature type="compositionally biased region" description="Basic and acidic residues" evidence="7">
    <location>
        <begin position="300"/>
        <end position="311"/>
    </location>
</feature>
<organism evidence="8 9">
    <name type="scientific">Trichuris trichiura</name>
    <name type="common">Whipworm</name>
    <name type="synonym">Trichocephalus trichiurus</name>
    <dbReference type="NCBI Taxonomy" id="36087"/>
    <lineage>
        <taxon>Eukaryota</taxon>
        <taxon>Metazoa</taxon>
        <taxon>Ecdysozoa</taxon>
        <taxon>Nematoda</taxon>
        <taxon>Enoplea</taxon>
        <taxon>Dorylaimia</taxon>
        <taxon>Trichinellida</taxon>
        <taxon>Trichuridae</taxon>
        <taxon>Trichuris</taxon>
    </lineage>
</organism>
<dbReference type="GO" id="GO:0032040">
    <property type="term" value="C:small-subunit processome"/>
    <property type="evidence" value="ECO:0007669"/>
    <property type="project" value="TreeGrafter"/>
</dbReference>
<name>A0A077Z4E1_TRITR</name>
<keyword evidence="3" id="KW-0698">rRNA processing</keyword>
<dbReference type="Pfam" id="PF04006">
    <property type="entry name" value="Mpp10"/>
    <property type="match status" value="1"/>
</dbReference>
<gene>
    <name evidence="8" type="ORF">TTRE_0000280301</name>
</gene>
<evidence type="ECO:0000256" key="2">
    <source>
        <dbReference type="ARBA" id="ARBA00022517"/>
    </source>
</evidence>
<dbReference type="PANTHER" id="PTHR17039:SF0">
    <property type="entry name" value="U3 SMALL NUCLEOLAR RIBONUCLEOPROTEIN PROTEIN MPP10"/>
    <property type="match status" value="1"/>
</dbReference>
<protein>
    <submittedName>
        <fullName evidence="8">Mpp10 domain containing protein</fullName>
    </submittedName>
</protein>
<feature type="region of interest" description="Disordered" evidence="7">
    <location>
        <begin position="295"/>
        <end position="324"/>
    </location>
</feature>
<evidence type="ECO:0000256" key="3">
    <source>
        <dbReference type="ARBA" id="ARBA00022552"/>
    </source>
</evidence>
<evidence type="ECO:0000313" key="8">
    <source>
        <dbReference type="EMBL" id="CDW54533.1"/>
    </source>
</evidence>
<dbReference type="GO" id="GO:0034457">
    <property type="term" value="C:Mpp10 complex"/>
    <property type="evidence" value="ECO:0007669"/>
    <property type="project" value="InterPro"/>
</dbReference>
<reference evidence="8" key="2">
    <citation type="submission" date="2014-03" db="EMBL/GenBank/DDBJ databases">
        <title>The whipworm genome and dual-species transcriptomics of an intimate host-pathogen interaction.</title>
        <authorList>
            <person name="Foth B.J."/>
            <person name="Tsai I.J."/>
            <person name="Reid A.J."/>
            <person name="Bancroft A.J."/>
            <person name="Nichol S."/>
            <person name="Tracey A."/>
            <person name="Holroyd N."/>
            <person name="Cotton J.A."/>
            <person name="Stanley E.J."/>
            <person name="Zarowiecki M."/>
            <person name="Liu J.Z."/>
            <person name="Huckvale T."/>
            <person name="Cooper P.J."/>
            <person name="Grencis R.K."/>
            <person name="Berriman M."/>
        </authorList>
    </citation>
    <scope>NUCLEOTIDE SEQUENCE [LARGE SCALE GENOMIC DNA]</scope>
</reference>
<keyword evidence="5" id="KW-0687">Ribonucleoprotein</keyword>
<dbReference type="GO" id="GO:0005732">
    <property type="term" value="C:sno(s)RNA-containing ribonucleoprotein complex"/>
    <property type="evidence" value="ECO:0007669"/>
    <property type="project" value="InterPro"/>
</dbReference>
<evidence type="ECO:0000256" key="6">
    <source>
        <dbReference type="ARBA" id="ARBA00029455"/>
    </source>
</evidence>
<evidence type="ECO:0000256" key="1">
    <source>
        <dbReference type="ARBA" id="ARBA00004604"/>
    </source>
</evidence>
<dbReference type="AlphaFoldDB" id="A0A077Z4E1"/>
<keyword evidence="4" id="KW-0539">Nucleus</keyword>
<evidence type="ECO:0000313" key="9">
    <source>
        <dbReference type="Proteomes" id="UP000030665"/>
    </source>
</evidence>
<dbReference type="Proteomes" id="UP000030665">
    <property type="component" value="Unassembled WGS sequence"/>
</dbReference>
<dbReference type="InterPro" id="IPR012173">
    <property type="entry name" value="Mpp10"/>
</dbReference>
<dbReference type="GO" id="GO:0006364">
    <property type="term" value="P:rRNA processing"/>
    <property type="evidence" value="ECO:0007669"/>
    <property type="project" value="UniProtKB-KW"/>
</dbReference>
<comment type="subcellular location">
    <subcellularLocation>
        <location evidence="1">Nucleus</location>
        <location evidence="1">Nucleolus</location>
    </subcellularLocation>
</comment>
<keyword evidence="2" id="KW-0690">Ribosome biogenesis</keyword>
<evidence type="ECO:0000256" key="5">
    <source>
        <dbReference type="ARBA" id="ARBA00023274"/>
    </source>
</evidence>
<keyword evidence="9" id="KW-1185">Reference proteome</keyword>
<sequence length="380" mass="43853">MLVEGYPDEQIWQQVELLNSQNLQSRLREVETAAVNLNFSKRDDVCTGEETDAELSASDQDAKKNTIAASTTLSHSIVDDQFFNFEEMEQFADTQEKVNGTSKEELDDYALFEEDDSNMVCQFYRVIRLEEENLAPKPWELVGEVNALVRPENSLLDKSLLFDRATRLPPIITPESTEKLEAMIKRRVKDRVKRKVKPTNDLGVYKSELVLDQQKSKLSLSEVYEQEYLKKREVSLQCPAHEEIRQLLKDLFFKLDALTNFHYTPRPPVPEFAVVSNMPSIVMEEVAPVTVSDATTLAPEEIKRRERREPSAPEENTETDRKRLRRKIKRIQSLRCKKQQLKAGESDKALVPKDKMQILRKVGTVKKTMVNQSAQNIFLF</sequence>
<dbReference type="OrthoDB" id="5919762at2759"/>
<dbReference type="STRING" id="36087.A0A077Z4E1"/>